<dbReference type="EMBL" id="CATOUU010001008">
    <property type="protein sequence ID" value="CAI9966678.1"/>
    <property type="molecule type" value="Genomic_DNA"/>
</dbReference>
<reference evidence="4 6" key="2">
    <citation type="submission" date="2024-07" db="EMBL/GenBank/DDBJ databases">
        <authorList>
            <person name="Akdeniz Z."/>
        </authorList>
    </citation>
    <scope>NUCLEOTIDE SEQUENCE [LARGE SCALE GENOMIC DNA]</scope>
</reference>
<dbReference type="Proteomes" id="UP001642409">
    <property type="component" value="Unassembled WGS sequence"/>
</dbReference>
<evidence type="ECO:0000313" key="3">
    <source>
        <dbReference type="EMBL" id="CAI9966678.1"/>
    </source>
</evidence>
<reference evidence="3" key="1">
    <citation type="submission" date="2023-06" db="EMBL/GenBank/DDBJ databases">
        <authorList>
            <person name="Kurt Z."/>
        </authorList>
    </citation>
    <scope>NUCLEOTIDE SEQUENCE</scope>
</reference>
<evidence type="ECO:0000256" key="1">
    <source>
        <dbReference type="SAM" id="Phobius"/>
    </source>
</evidence>
<keyword evidence="1 3" id="KW-0812">Transmembrane</keyword>
<protein>
    <submittedName>
        <fullName evidence="3">Transmembrane domain-containing protein</fullName>
    </submittedName>
    <submittedName>
        <fullName evidence="4">Transmembrane_domain-containing protein</fullName>
    </submittedName>
</protein>
<proteinExistence type="predicted"/>
<comment type="caution">
    <text evidence="3">The sequence shown here is derived from an EMBL/GenBank/DDBJ whole genome shotgun (WGS) entry which is preliminary data.</text>
</comment>
<gene>
    <name evidence="4" type="ORF">HINF_LOCUS51255</name>
    <name evidence="5" type="ORF">HINF_LOCUS54011</name>
    <name evidence="3" type="ORF">HINF_LOCUS54323</name>
    <name evidence="2" type="ORF">HINF_LOCUS8013</name>
</gene>
<dbReference type="AlphaFoldDB" id="A0AA86R5R1"/>
<dbReference type="EMBL" id="CAXDID020000278">
    <property type="protein sequence ID" value="CAL6069508.1"/>
    <property type="molecule type" value="Genomic_DNA"/>
</dbReference>
<evidence type="ECO:0000313" key="2">
    <source>
        <dbReference type="EMBL" id="CAI9920368.1"/>
    </source>
</evidence>
<sequence length="339" mass="39096">MTSEPSKLTEAEQKAVDEALQNARQNTAKGQFYSQIVSVVAFLVFGCSMISYGSMKLYNTFGDKTVKIPSFLFGNDFYVNVADYLTPTQQKSVRPYLTNHWHVHDIRHDFYACQSAKQLYNPRNITYSFHFKSSKPVLQFTVAPNTTMNFAGMKLVYSDTQEVVLMDKFCVEGYRTFCAEVHRFQSVNLAETLTCNSSKACTFQLKLYSHHLSEFDFKVLLSVEQQQFSHQNCKYFEGQFDLEEYNVLLVKSNLNMDHIHGAPDLHIEFQGKVHLTIMKGLCGSTGVFALLLIFFIYYQSKKSWESGIVERIISDVQNKQKVQNHIDKIKQTMKNEKEK</sequence>
<keyword evidence="6" id="KW-1185">Reference proteome</keyword>
<accession>A0AA86R5R1</accession>
<evidence type="ECO:0000313" key="6">
    <source>
        <dbReference type="Proteomes" id="UP001642409"/>
    </source>
</evidence>
<feature type="transmembrane region" description="Helical" evidence="1">
    <location>
        <begin position="280"/>
        <end position="298"/>
    </location>
</feature>
<organism evidence="3">
    <name type="scientific">Hexamita inflata</name>
    <dbReference type="NCBI Taxonomy" id="28002"/>
    <lineage>
        <taxon>Eukaryota</taxon>
        <taxon>Metamonada</taxon>
        <taxon>Diplomonadida</taxon>
        <taxon>Hexamitidae</taxon>
        <taxon>Hexamitinae</taxon>
        <taxon>Hexamita</taxon>
    </lineage>
</organism>
<dbReference type="EMBL" id="CATOUU010000199">
    <property type="protein sequence ID" value="CAI9920368.1"/>
    <property type="molecule type" value="Genomic_DNA"/>
</dbReference>
<evidence type="ECO:0000313" key="4">
    <source>
        <dbReference type="EMBL" id="CAL6064229.1"/>
    </source>
</evidence>
<name>A0AA86R5R1_9EUKA</name>
<dbReference type="EMBL" id="CAXDID020000249">
    <property type="protein sequence ID" value="CAL6064229.1"/>
    <property type="molecule type" value="Genomic_DNA"/>
</dbReference>
<keyword evidence="1" id="KW-1133">Transmembrane helix</keyword>
<feature type="transmembrane region" description="Helical" evidence="1">
    <location>
        <begin position="32"/>
        <end position="52"/>
    </location>
</feature>
<keyword evidence="1" id="KW-0472">Membrane</keyword>
<evidence type="ECO:0000313" key="5">
    <source>
        <dbReference type="EMBL" id="CAL6069508.1"/>
    </source>
</evidence>